<dbReference type="PRINTS" id="PR00421">
    <property type="entry name" value="THIOREDOXIN"/>
</dbReference>
<sequence>VLTVYRLNHMSANDVKSRFKRNKMITLLLLTITLGKVVELSKDEFNTLRDSGASMSVVFYAPWCGHCKNLKPEYAKAGAELDGVVDLYMVDCTNENNGGKDLCGEFSVQGFPTIKMINAEKDSVLDYNGAREAKALRSFVLYNMKKPFKDHKTPKVFLEAIKAAKEDGKLHLFIVTESKAASSYLFKLAKKISDRMSIHVLLNSTADRIKELVDGGLEKHVSVGKLSLFTIKKNAMESFNGANTPGEIEKWIDNSAK</sequence>
<feature type="non-terminal residue" evidence="2">
    <location>
        <position position="1"/>
    </location>
</feature>
<gene>
    <name evidence="2" type="ORF">GSB_29487</name>
</gene>
<reference evidence="2 3" key="2">
    <citation type="journal article" date="2013" name="Genome Biol. Evol.">
        <title>Genome sequencing of Giardia lamblia genotypes A2 and B isolates (DH and GS) and comparative analysis with the genomes of genotypes A1 and E (WB and Pig).</title>
        <authorList>
            <person name="Adam R.D."/>
            <person name="Dahlstrom E.W."/>
            <person name="Martens C.A."/>
            <person name="Bruno D.P."/>
            <person name="Barbian K.D."/>
            <person name="Ricklefs S.M."/>
            <person name="Hernandez M.M."/>
            <person name="Narla N.P."/>
            <person name="Patel R.B."/>
            <person name="Porcella S.F."/>
            <person name="Nash T.E."/>
        </authorList>
    </citation>
    <scope>NUCLEOTIDE SEQUENCE [LARGE SCALE GENOMIC DNA]</scope>
    <source>
        <strain evidence="2 3">GS</strain>
    </source>
</reference>
<dbReference type="SUPFAM" id="SSF52833">
    <property type="entry name" value="Thioredoxin-like"/>
    <property type="match status" value="1"/>
</dbReference>
<keyword evidence="2" id="KW-0413">Isomerase</keyword>
<dbReference type="VEuPathDB" id="GiardiaDB:GL50581_3510"/>
<dbReference type="PROSITE" id="PS51352">
    <property type="entry name" value="THIOREDOXIN_2"/>
    <property type="match status" value="1"/>
</dbReference>
<dbReference type="GO" id="GO:0005788">
    <property type="term" value="C:endoplasmic reticulum lumen"/>
    <property type="evidence" value="ECO:0007669"/>
    <property type="project" value="TreeGrafter"/>
</dbReference>
<protein>
    <submittedName>
        <fullName evidence="2">Protein disulfide isomerase</fullName>
    </submittedName>
</protein>
<dbReference type="GO" id="GO:0034976">
    <property type="term" value="P:response to endoplasmic reticulum stress"/>
    <property type="evidence" value="ECO:0007669"/>
    <property type="project" value="TreeGrafter"/>
</dbReference>
<dbReference type="VEuPathDB" id="GiardiaDB:GL50803_0029487"/>
<dbReference type="Gene3D" id="3.40.30.10">
    <property type="entry name" value="Glutaredoxin"/>
    <property type="match status" value="1"/>
</dbReference>
<feature type="domain" description="Thioredoxin" evidence="1">
    <location>
        <begin position="19"/>
        <end position="145"/>
    </location>
</feature>
<evidence type="ECO:0000259" key="1">
    <source>
        <dbReference type="PROSITE" id="PS51352"/>
    </source>
</evidence>
<name>V6TSL5_GIAIN</name>
<evidence type="ECO:0000313" key="2">
    <source>
        <dbReference type="EMBL" id="ESU41686.1"/>
    </source>
</evidence>
<dbReference type="PANTHER" id="PTHR45815">
    <property type="entry name" value="PROTEIN DISULFIDE-ISOMERASE A6"/>
    <property type="match status" value="1"/>
</dbReference>
<dbReference type="InterPro" id="IPR036249">
    <property type="entry name" value="Thioredoxin-like_sf"/>
</dbReference>
<dbReference type="OrthoDB" id="427280at2759"/>
<dbReference type="GO" id="GO:0015035">
    <property type="term" value="F:protein-disulfide reductase activity"/>
    <property type="evidence" value="ECO:0007669"/>
    <property type="project" value="TreeGrafter"/>
</dbReference>
<dbReference type="PANTHER" id="PTHR45815:SF3">
    <property type="entry name" value="PROTEIN DISULFIDE-ISOMERASE A6"/>
    <property type="match status" value="1"/>
</dbReference>
<organism evidence="2 3">
    <name type="scientific">Giardia intestinalis</name>
    <name type="common">Giardia lamblia</name>
    <dbReference type="NCBI Taxonomy" id="5741"/>
    <lineage>
        <taxon>Eukaryota</taxon>
        <taxon>Metamonada</taxon>
        <taxon>Diplomonadida</taxon>
        <taxon>Hexamitidae</taxon>
        <taxon>Giardiinae</taxon>
        <taxon>Giardia</taxon>
    </lineage>
</organism>
<dbReference type="InterPro" id="IPR013766">
    <property type="entry name" value="Thioredoxin_domain"/>
</dbReference>
<dbReference type="GO" id="GO:0016853">
    <property type="term" value="F:isomerase activity"/>
    <property type="evidence" value="ECO:0007669"/>
    <property type="project" value="UniProtKB-KW"/>
</dbReference>
<dbReference type="EMBL" id="AHHH01000115">
    <property type="protein sequence ID" value="ESU41686.1"/>
    <property type="molecule type" value="Genomic_DNA"/>
</dbReference>
<evidence type="ECO:0000313" key="3">
    <source>
        <dbReference type="Proteomes" id="UP000018040"/>
    </source>
</evidence>
<dbReference type="AlphaFoldDB" id="V6TSL5"/>
<comment type="caution">
    <text evidence="2">The sequence shown here is derived from an EMBL/GenBank/DDBJ whole genome shotgun (WGS) entry which is preliminary data.</text>
</comment>
<accession>V6TSL5</accession>
<dbReference type="VEuPathDB" id="GiardiaDB:QR46_3714"/>
<reference evidence="3" key="1">
    <citation type="submission" date="2012-02" db="EMBL/GenBank/DDBJ databases">
        <title>Genome sequencing of Giardia lamblia Genotypes A2 and B isolates (DH and GS) and comparative analysis with the genomes of Genotypes A1 and E (WB and Pig).</title>
        <authorList>
            <person name="Adam R."/>
            <person name="Dahlstrom E."/>
            <person name="Martens C."/>
            <person name="Bruno D."/>
            <person name="Barbian K."/>
            <person name="Porcella S.F."/>
            <person name="Nash T."/>
        </authorList>
    </citation>
    <scope>NUCLEOTIDE SEQUENCE</scope>
    <source>
        <strain evidence="3">GS</strain>
    </source>
</reference>
<dbReference type="Proteomes" id="UP000018040">
    <property type="component" value="Unassembled WGS sequence"/>
</dbReference>
<dbReference type="VEuPathDB" id="GiardiaDB:DHA2_29487"/>
<dbReference type="Pfam" id="PF00085">
    <property type="entry name" value="Thioredoxin"/>
    <property type="match status" value="1"/>
</dbReference>
<proteinExistence type="predicted"/>